<keyword evidence="1" id="KW-1133">Transmembrane helix</keyword>
<gene>
    <name evidence="2" type="ORF">MNBD_NITROSPINAE01-874</name>
</gene>
<dbReference type="AlphaFoldDB" id="A0A3B1CDY4"/>
<evidence type="ECO:0000256" key="1">
    <source>
        <dbReference type="SAM" id="Phobius"/>
    </source>
</evidence>
<sequence>MVPERQSGVVILGFTVYPLQLVYLIDHKVTK</sequence>
<feature type="transmembrane region" description="Helical" evidence="1">
    <location>
        <begin position="6"/>
        <end position="25"/>
    </location>
</feature>
<dbReference type="EMBL" id="UOGC01000135">
    <property type="protein sequence ID" value="VAX22274.1"/>
    <property type="molecule type" value="Genomic_DNA"/>
</dbReference>
<organism evidence="2">
    <name type="scientific">hydrothermal vent metagenome</name>
    <dbReference type="NCBI Taxonomy" id="652676"/>
    <lineage>
        <taxon>unclassified sequences</taxon>
        <taxon>metagenomes</taxon>
        <taxon>ecological metagenomes</taxon>
    </lineage>
</organism>
<keyword evidence="1" id="KW-0812">Transmembrane</keyword>
<proteinExistence type="predicted"/>
<reference evidence="2" key="1">
    <citation type="submission" date="2018-06" db="EMBL/GenBank/DDBJ databases">
        <authorList>
            <person name="Zhirakovskaya E."/>
        </authorList>
    </citation>
    <scope>NUCLEOTIDE SEQUENCE</scope>
</reference>
<name>A0A3B1CDY4_9ZZZZ</name>
<accession>A0A3B1CDY4</accession>
<evidence type="ECO:0000313" key="2">
    <source>
        <dbReference type="EMBL" id="VAX22274.1"/>
    </source>
</evidence>
<keyword evidence="1" id="KW-0472">Membrane</keyword>
<protein>
    <submittedName>
        <fullName evidence="2">Uncharacterized protein</fullName>
    </submittedName>
</protein>